<dbReference type="InterPro" id="IPR036457">
    <property type="entry name" value="PPM-type-like_dom_sf"/>
</dbReference>
<evidence type="ECO:0000259" key="1">
    <source>
        <dbReference type="PROSITE" id="PS51746"/>
    </source>
</evidence>
<keyword evidence="3" id="KW-1185">Reference proteome</keyword>
<dbReference type="OrthoDB" id="9801841at2"/>
<accession>A0A4P8IDT4</accession>
<dbReference type="PROSITE" id="PS51746">
    <property type="entry name" value="PPM_2"/>
    <property type="match status" value="1"/>
</dbReference>
<dbReference type="RefSeq" id="WP_137329290.1">
    <property type="nucleotide sequence ID" value="NZ_CP040058.1"/>
</dbReference>
<gene>
    <name evidence="2" type="ORF">AR1Y2_2548</name>
</gene>
<dbReference type="PANTHER" id="PTHR13832">
    <property type="entry name" value="PROTEIN PHOSPHATASE 2C"/>
    <property type="match status" value="1"/>
</dbReference>
<dbReference type="AlphaFoldDB" id="A0A4P8IDT4"/>
<dbReference type="EMBL" id="CP040058">
    <property type="protein sequence ID" value="QCP36002.1"/>
    <property type="molecule type" value="Genomic_DNA"/>
</dbReference>
<reference evidence="2 3" key="1">
    <citation type="submission" date="2019-05" db="EMBL/GenBank/DDBJ databases">
        <title>Complete genome sequencing of Anaerostipes rhamnosivorans.</title>
        <authorList>
            <person name="Bui T.P.N."/>
            <person name="de Vos W.M."/>
        </authorList>
    </citation>
    <scope>NUCLEOTIDE SEQUENCE [LARGE SCALE GENOMIC DNA]</scope>
    <source>
        <strain evidence="2 3">1y2</strain>
    </source>
</reference>
<name>A0A4P8IDT4_9FIRM</name>
<feature type="domain" description="PPM-type phosphatase" evidence="1">
    <location>
        <begin position="1"/>
        <end position="237"/>
    </location>
</feature>
<dbReference type="SUPFAM" id="SSF81606">
    <property type="entry name" value="PP2C-like"/>
    <property type="match status" value="1"/>
</dbReference>
<dbReference type="InterPro" id="IPR001932">
    <property type="entry name" value="PPM-type_phosphatase-like_dom"/>
</dbReference>
<dbReference type="SMART" id="SM00331">
    <property type="entry name" value="PP2C_SIG"/>
    <property type="match status" value="1"/>
</dbReference>
<dbReference type="Gene3D" id="3.60.40.10">
    <property type="entry name" value="PPM-type phosphatase domain"/>
    <property type="match status" value="1"/>
</dbReference>
<dbReference type="NCBIfam" id="NF033484">
    <property type="entry name" value="Stp1_PP2C_phos"/>
    <property type="match status" value="1"/>
</dbReference>
<dbReference type="PANTHER" id="PTHR13832:SF860">
    <property type="entry name" value="PROTEIN PHOSPHATASE PHPP"/>
    <property type="match status" value="1"/>
</dbReference>
<dbReference type="SMART" id="SM00332">
    <property type="entry name" value="PP2Cc"/>
    <property type="match status" value="1"/>
</dbReference>
<dbReference type="InterPro" id="IPR015655">
    <property type="entry name" value="PP2C"/>
</dbReference>
<dbReference type="Pfam" id="PF13672">
    <property type="entry name" value="PP2C_2"/>
    <property type="match status" value="1"/>
</dbReference>
<dbReference type="GO" id="GO:0004722">
    <property type="term" value="F:protein serine/threonine phosphatase activity"/>
    <property type="evidence" value="ECO:0007669"/>
    <property type="project" value="InterPro"/>
</dbReference>
<dbReference type="Proteomes" id="UP000298653">
    <property type="component" value="Chromosome"/>
</dbReference>
<organism evidence="2 3">
    <name type="scientific">Anaerostipes rhamnosivorans</name>
    <dbReference type="NCBI Taxonomy" id="1229621"/>
    <lineage>
        <taxon>Bacteria</taxon>
        <taxon>Bacillati</taxon>
        <taxon>Bacillota</taxon>
        <taxon>Clostridia</taxon>
        <taxon>Lachnospirales</taxon>
        <taxon>Lachnospiraceae</taxon>
        <taxon>Anaerostipes</taxon>
    </lineage>
</organism>
<protein>
    <submittedName>
        <fullName evidence="2">Protein serine/threonine phosphatase PrpC, regulation of stationary phase</fullName>
    </submittedName>
</protein>
<dbReference type="CDD" id="cd00143">
    <property type="entry name" value="PP2Cc"/>
    <property type="match status" value="1"/>
</dbReference>
<sequence>MQSVGTSHRGKVRSENQDTIFNSDVPVGQLDNLYIVADGMGGHKAGGFASSLAVRRFVELIREIENSDPIEIMKEALQKVSSEILLKCQEEEYAGMGTTMVAATVTEESIFVMNIGDSRLYFADQDLVQITTDHSFVEELVKAGEIERGQMRQHPKRNLITRAIGAGIESVPDFFELPKKSGYLLLCSDGLTSMVADDEIKELLLDHSQLENKAAQLVNRANEYGGKDNISLVIVALGERGEITC</sequence>
<proteinExistence type="predicted"/>
<evidence type="ECO:0000313" key="2">
    <source>
        <dbReference type="EMBL" id="QCP36002.1"/>
    </source>
</evidence>
<evidence type="ECO:0000313" key="3">
    <source>
        <dbReference type="Proteomes" id="UP000298653"/>
    </source>
</evidence>
<dbReference type="KEGG" id="arf:AR1Y2_2548"/>